<dbReference type="Pfam" id="PF19116">
    <property type="entry name" value="DUF5801"/>
    <property type="match status" value="2"/>
</dbReference>
<sequence length="1234" mass="124603">MALTINVFGSTKIDETAGLQDDDIALLNVPSNVSTAFSNAGVNLASAIQVAGGGGDDLTVTPDSGFTVNGLGFVDPTNGALNGDASGLFTLEGREIFLYADPNNDNVVLGREGTVGGVADPSGAIVFAIYVEETTTNSLITGGKFWIALFEPLKHPDTTNDFDFTVNLDNKLKVAATQSNTFLFDNAPSGANEFMMFGNNPGGVSTSGIVVTGRDPDPNTEDNITKQPNGKSFDTIGSSQAGPHATIGVNGQHLGPGDGLSFTMVTNPVGDFTVSPNAGNNPGEGLSPTEADHESNIQFGGYAPGVTSASFTVAQTNPTNSSATVKISAFNDSDGVAETGTGFVEGFADDVAVNITQVKINGVVVAADLTGDTAVVSGIKNGDVITYTTTSAHTRVLIENAQPTKGPGSNITLDIGGFTILSSTGASEFAGTQLQFDDDGPSITAVASTASVRHDETAGVQADTDVDGTAIAFGSTTIASLFTNVPSPGDDPDVAGTGAIGFARSTASLLTVTSGSAGADGPATQELSYALSVTNGTDSGVETTAGTKIFMYNGTGTAAGLILGRVGTENAGGDTADPAGTVAFALATNPANGEVFLTQYLSLKHPTGGASYDETITLASGAVQMSVTRTDGDGDTATDSDNNIGLLVKFDDDGPTITAVTSGTASVRHDETAGVQADTDVDGTAIAFGSTTIASLFTNVPSPGDDPDVAGTGAIGFARSTASLLTVTSGSPGADGPATQELSYALSVTNGTDSGVETTAGTKIFMYNGTGTAAGLILGRVGTENAGGDTADPAGTVAFALATNPANGEVFLTQYLSLKHPTGGASYDETITLASGAVQMSVTRTDGDGDTATDSGNDIGLLVKFDDDGPAITVDDIANGTYAAGGSSTWSDPPGADGFKSLNVTFNNYTIDAHNAVTVNTSLGTLTTTDANGNFVFNGTITDDFTNDGIANNQTVNFKLTFDAVDPGSGTYKIELTTPPSTIITFDTSQGSLPAGGPQAVQSLTLSSGPQAGTNIVFFGTVATAPQTNGAVDSPPTDIEDLVGLGQPDLSKSQIDALLGPPNQIPTLINSATQMNVSTSGIGINNNNLDGSGAGIQSTDESFVVNPQSLVDKVTVFIDNSVGGYNPNTEDLEYSVYFSDGTVTAPTKVVQGDLTPVTSGVAAGGFSFVISDVAGGPKIDAVQLTMASGTVKIPVIQFAIEQAFTPQPISMNLTATLSDNDSDTNQDQFSIALA</sequence>
<dbReference type="Proteomes" id="UP001271780">
    <property type="component" value="Unassembled WGS sequence"/>
</dbReference>
<reference evidence="3 4" key="1">
    <citation type="submission" date="2023-08" db="EMBL/GenBank/DDBJ databases">
        <title>Implementing the SeqCode for naming new Mesorhizobium species isolated from Vachellia karroo root nodules.</title>
        <authorList>
            <person name="Van Lill M."/>
        </authorList>
    </citation>
    <scope>NUCLEOTIDE SEQUENCE [LARGE SCALE GENOMIC DNA]</scope>
    <source>
        <strain evidence="3 4">VK23A</strain>
    </source>
</reference>
<comment type="caution">
    <text evidence="3">The sequence shown here is derived from an EMBL/GenBank/DDBJ whole genome shotgun (WGS) entry which is preliminary data.</text>
</comment>
<proteinExistence type="predicted"/>
<evidence type="ECO:0000256" key="1">
    <source>
        <dbReference type="SAM" id="MobiDB-lite"/>
    </source>
</evidence>
<evidence type="ECO:0000313" key="3">
    <source>
        <dbReference type="EMBL" id="MDX8470805.1"/>
    </source>
</evidence>
<evidence type="ECO:0000259" key="2">
    <source>
        <dbReference type="Pfam" id="PF19116"/>
    </source>
</evidence>
<organism evidence="3 4">
    <name type="scientific">Mesorhizobium dulcispinae</name>
    <dbReference type="NCBI Taxonomy" id="3072316"/>
    <lineage>
        <taxon>Bacteria</taxon>
        <taxon>Pseudomonadati</taxon>
        <taxon>Pseudomonadota</taxon>
        <taxon>Alphaproteobacteria</taxon>
        <taxon>Hyphomicrobiales</taxon>
        <taxon>Phyllobacteriaceae</taxon>
        <taxon>Mesorhizobium</taxon>
    </lineage>
</organism>
<gene>
    <name evidence="3" type="ORF">RFM27_01810</name>
</gene>
<feature type="domain" description="DUF5801" evidence="2">
    <location>
        <begin position="667"/>
        <end position="855"/>
    </location>
</feature>
<dbReference type="RefSeq" id="WP_320315043.1">
    <property type="nucleotide sequence ID" value="NZ_JAVIIX010000001.1"/>
</dbReference>
<accession>A0ABU4X7N2</accession>
<feature type="region of interest" description="Disordered" evidence="1">
    <location>
        <begin position="217"/>
        <end position="245"/>
    </location>
</feature>
<feature type="compositionally biased region" description="Polar residues" evidence="1">
    <location>
        <begin position="221"/>
        <end position="241"/>
    </location>
</feature>
<dbReference type="InterPro" id="IPR043824">
    <property type="entry name" value="DUF5801"/>
</dbReference>
<feature type="domain" description="DUF5801" evidence="2">
    <location>
        <begin position="452"/>
        <end position="640"/>
    </location>
</feature>
<protein>
    <submittedName>
        <fullName evidence="3">DUF5801 repeats-in-toxin domain-containing protein</fullName>
    </submittedName>
</protein>
<dbReference type="EMBL" id="JAVIIZ010000001">
    <property type="protein sequence ID" value="MDX8470805.1"/>
    <property type="molecule type" value="Genomic_DNA"/>
</dbReference>
<evidence type="ECO:0000313" key="4">
    <source>
        <dbReference type="Proteomes" id="UP001271780"/>
    </source>
</evidence>
<keyword evidence="4" id="KW-1185">Reference proteome</keyword>
<name>A0ABU4X7N2_9HYPH</name>